<proteinExistence type="predicted"/>
<keyword evidence="2" id="KW-0472">Membrane</keyword>
<dbReference type="PANTHER" id="PTHR38793">
    <property type="entry name" value="SLATT_FUNGAL DOMAIN-CONTAINING PROTEIN-RELATED"/>
    <property type="match status" value="1"/>
</dbReference>
<evidence type="ECO:0000313" key="4">
    <source>
        <dbReference type="EMBL" id="KAK5111258.1"/>
    </source>
</evidence>
<evidence type="ECO:0000256" key="1">
    <source>
        <dbReference type="SAM" id="MobiDB-lite"/>
    </source>
</evidence>
<feature type="transmembrane region" description="Helical" evidence="2">
    <location>
        <begin position="105"/>
        <end position="124"/>
    </location>
</feature>
<keyword evidence="2" id="KW-1133">Transmembrane helix</keyword>
<feature type="compositionally biased region" description="Low complexity" evidence="1">
    <location>
        <begin position="265"/>
        <end position="276"/>
    </location>
</feature>
<protein>
    <recommendedName>
        <fullName evidence="3">SMODS and SLOG-associating 2TM effector domain-containing protein</fullName>
    </recommendedName>
</protein>
<dbReference type="NCBIfam" id="NF033635">
    <property type="entry name" value="SLATT_fungal"/>
    <property type="match status" value="1"/>
</dbReference>
<feature type="compositionally biased region" description="Polar residues" evidence="1">
    <location>
        <begin position="312"/>
        <end position="334"/>
    </location>
</feature>
<dbReference type="EMBL" id="JAVRRL010000041">
    <property type="protein sequence ID" value="KAK5111258.1"/>
    <property type="molecule type" value="Genomic_DNA"/>
</dbReference>
<evidence type="ECO:0000256" key="2">
    <source>
        <dbReference type="SAM" id="Phobius"/>
    </source>
</evidence>
<feature type="region of interest" description="Disordered" evidence="1">
    <location>
        <begin position="192"/>
        <end position="367"/>
    </location>
</feature>
<name>A0AAN7TL99_9PEZI</name>
<sequence>MPDESTPLLQFPGTQGLTGNRNDSSVLGDRYHQFCHLVGVAPLDEAPGKHFRAPRESLWYRATQHRRHQVITYALTATFVNGLLLSQVVLGAALTGLGASDSSRVLITVFGALNTVIAGLIAFLKSRGQPVRSRMFRDDLERVVDEIENSATMWRGISKNVHGYDSIDTDDTVTVRSEVARLTRLYDRAVKNSTMNDPDNYAAGVPGDPYSAALRSGKVQPGQTQPTVISNEASGASPSSAPNPLSATASSPTPVANLPQDPDESPASSAPAPGKPKAADTSKANDTPAPAGTVKGPDVPAAIPAPSKEDSANPTDSKISLPQTSSDQPTSTPALVTDPVAQAKSDAEEEPASSRKMEKHTEDTSKS</sequence>
<dbReference type="Proteomes" id="UP001310890">
    <property type="component" value="Unassembled WGS sequence"/>
</dbReference>
<feature type="compositionally biased region" description="Polar residues" evidence="1">
    <location>
        <begin position="12"/>
        <end position="22"/>
    </location>
</feature>
<feature type="domain" description="SMODS and SLOG-associating 2TM effector" evidence="3">
    <location>
        <begin position="61"/>
        <end position="192"/>
    </location>
</feature>
<feature type="region of interest" description="Disordered" evidence="1">
    <location>
        <begin position="1"/>
        <end position="22"/>
    </location>
</feature>
<feature type="transmembrane region" description="Helical" evidence="2">
    <location>
        <begin position="70"/>
        <end position="93"/>
    </location>
</feature>
<dbReference type="Pfam" id="PF18142">
    <property type="entry name" value="SLATT_fungal"/>
    <property type="match status" value="1"/>
</dbReference>
<organism evidence="4 5">
    <name type="scientific">Meristemomyces frigidus</name>
    <dbReference type="NCBI Taxonomy" id="1508187"/>
    <lineage>
        <taxon>Eukaryota</taxon>
        <taxon>Fungi</taxon>
        <taxon>Dikarya</taxon>
        <taxon>Ascomycota</taxon>
        <taxon>Pezizomycotina</taxon>
        <taxon>Dothideomycetes</taxon>
        <taxon>Dothideomycetidae</taxon>
        <taxon>Mycosphaerellales</taxon>
        <taxon>Teratosphaeriaceae</taxon>
        <taxon>Meristemomyces</taxon>
    </lineage>
</organism>
<reference evidence="4" key="1">
    <citation type="submission" date="2023-08" db="EMBL/GenBank/DDBJ databases">
        <title>Black Yeasts Isolated from many extreme environments.</title>
        <authorList>
            <person name="Coleine C."/>
            <person name="Stajich J.E."/>
            <person name="Selbmann L."/>
        </authorList>
    </citation>
    <scope>NUCLEOTIDE SEQUENCE</scope>
    <source>
        <strain evidence="4">CCFEE 5401</strain>
    </source>
</reference>
<feature type="compositionally biased region" description="Basic and acidic residues" evidence="1">
    <location>
        <begin position="352"/>
        <end position="367"/>
    </location>
</feature>
<accession>A0AAN7TL99</accession>
<keyword evidence="2" id="KW-0812">Transmembrane</keyword>
<gene>
    <name evidence="4" type="ORF">LTR62_005286</name>
</gene>
<evidence type="ECO:0000259" key="3">
    <source>
        <dbReference type="Pfam" id="PF18142"/>
    </source>
</evidence>
<dbReference type="PANTHER" id="PTHR38793:SF3">
    <property type="entry name" value="SMODS AND SLOG-ASSOCIATING 2TM EFFECTOR DOMAIN-CONTAINING PROTEIN"/>
    <property type="match status" value="1"/>
</dbReference>
<dbReference type="InterPro" id="IPR041622">
    <property type="entry name" value="SLATT_fungi"/>
</dbReference>
<comment type="caution">
    <text evidence="4">The sequence shown here is derived from an EMBL/GenBank/DDBJ whole genome shotgun (WGS) entry which is preliminary data.</text>
</comment>
<dbReference type="AlphaFoldDB" id="A0AAN7TL99"/>
<evidence type="ECO:0000313" key="5">
    <source>
        <dbReference type="Proteomes" id="UP001310890"/>
    </source>
</evidence>
<feature type="compositionally biased region" description="Low complexity" evidence="1">
    <location>
        <begin position="230"/>
        <end position="254"/>
    </location>
</feature>